<keyword evidence="5 6" id="KW-0694">RNA-binding</keyword>
<dbReference type="GO" id="GO:0003723">
    <property type="term" value="F:RNA binding"/>
    <property type="evidence" value="ECO:0007669"/>
    <property type="project" value="UniProtKB-UniRule"/>
</dbReference>
<dbReference type="AlphaFoldDB" id="A0A2H0N2L2"/>
<dbReference type="GO" id="GO:0001510">
    <property type="term" value="P:RNA methylation"/>
    <property type="evidence" value="ECO:0007669"/>
    <property type="project" value="InterPro"/>
</dbReference>
<comment type="similarity">
    <text evidence="1 6">Belongs to the class I-like SAM-binding methyltransferase superfamily. RsmB/NOP family.</text>
</comment>
<name>A0A2H0N2L2_9BACT</name>
<protein>
    <submittedName>
        <fullName evidence="8">RNA methyltransferase</fullName>
    </submittedName>
</protein>
<keyword evidence="4 6" id="KW-0949">S-adenosyl-L-methionine</keyword>
<evidence type="ECO:0000256" key="6">
    <source>
        <dbReference type="PROSITE-ProRule" id="PRU01023"/>
    </source>
</evidence>
<dbReference type="Gene3D" id="3.30.70.1170">
    <property type="entry name" value="Sun protein, domain 3"/>
    <property type="match status" value="1"/>
</dbReference>
<evidence type="ECO:0000256" key="5">
    <source>
        <dbReference type="ARBA" id="ARBA00022884"/>
    </source>
</evidence>
<comment type="caution">
    <text evidence="6">Lacks conserved residue(s) required for the propagation of feature annotation.</text>
</comment>
<dbReference type="InterPro" id="IPR049560">
    <property type="entry name" value="MeTrfase_RsmB-F_NOP2_cat"/>
</dbReference>
<dbReference type="PANTHER" id="PTHR22807">
    <property type="entry name" value="NOP2 YEAST -RELATED NOL1/NOP2/FMU SUN DOMAIN-CONTAINING"/>
    <property type="match status" value="1"/>
</dbReference>
<dbReference type="Gene3D" id="3.40.50.150">
    <property type="entry name" value="Vaccinia Virus protein VP39"/>
    <property type="match status" value="1"/>
</dbReference>
<comment type="caution">
    <text evidence="8">The sequence shown here is derived from an EMBL/GenBank/DDBJ whole genome shotgun (WGS) entry which is preliminary data.</text>
</comment>
<sequence length="346" mass="39643">MHWTTSFEMFRNMSKKEKKKKQPFSGSIPDMFFMRLTDMFGQSLSVELQKTFVERPTTFRINALRSSETEVLNILKQEGFVLERVSWMSGSFILKNKKKRDLCDLTVYTDCMIYLQSLASMVPPLVLDPQSGERVLDLTAAPGSKTSQMAVMMKRTGELVANDKNKIRFFKLKHNMEQLGVTDRDEPFGGASWQFTLRMEPGTALVREYDAYFDKILLDAPCSAESRFVEGKPKTYGYWKEQKIKEMAYTQRALLLSAWGALKPGGTLVYSTCTFAPEENELQISLLLHRMEDAEVVPIDMPSLGRLPILKEWKGKKIHADVQQCLRVKPTEEIEGFFVAKVRKGL</sequence>
<organism evidence="8 9">
    <name type="scientific">Candidatus Magasanikbacteria bacterium CG11_big_fil_rev_8_21_14_0_20_43_7</name>
    <dbReference type="NCBI Taxonomy" id="1974654"/>
    <lineage>
        <taxon>Bacteria</taxon>
        <taxon>Candidatus Magasanikiibacteriota</taxon>
    </lineage>
</organism>
<evidence type="ECO:0000256" key="3">
    <source>
        <dbReference type="ARBA" id="ARBA00022679"/>
    </source>
</evidence>
<evidence type="ECO:0000256" key="1">
    <source>
        <dbReference type="ARBA" id="ARBA00007494"/>
    </source>
</evidence>
<dbReference type="Proteomes" id="UP000229782">
    <property type="component" value="Unassembled WGS sequence"/>
</dbReference>
<evidence type="ECO:0000256" key="2">
    <source>
        <dbReference type="ARBA" id="ARBA00022603"/>
    </source>
</evidence>
<evidence type="ECO:0000256" key="4">
    <source>
        <dbReference type="ARBA" id="ARBA00022691"/>
    </source>
</evidence>
<dbReference type="InterPro" id="IPR029063">
    <property type="entry name" value="SAM-dependent_MTases_sf"/>
</dbReference>
<dbReference type="EMBL" id="PCWM01000040">
    <property type="protein sequence ID" value="PIR03157.1"/>
    <property type="molecule type" value="Genomic_DNA"/>
</dbReference>
<feature type="domain" description="SAM-dependent MTase RsmB/NOP-type" evidence="7">
    <location>
        <begin position="47"/>
        <end position="345"/>
    </location>
</feature>
<evidence type="ECO:0000259" key="7">
    <source>
        <dbReference type="PROSITE" id="PS51686"/>
    </source>
</evidence>
<feature type="active site" description="Nucleophile" evidence="6">
    <location>
        <position position="273"/>
    </location>
</feature>
<dbReference type="PROSITE" id="PS01153">
    <property type="entry name" value="NOL1_NOP2_SUN"/>
    <property type="match status" value="1"/>
</dbReference>
<dbReference type="PRINTS" id="PR02008">
    <property type="entry name" value="RCMTFAMILY"/>
</dbReference>
<dbReference type="Pfam" id="PF01189">
    <property type="entry name" value="Methyltr_RsmB-F"/>
    <property type="match status" value="1"/>
</dbReference>
<keyword evidence="2 6" id="KW-0489">Methyltransferase</keyword>
<dbReference type="SUPFAM" id="SSF53335">
    <property type="entry name" value="S-adenosyl-L-methionine-dependent methyltransferases"/>
    <property type="match status" value="1"/>
</dbReference>
<dbReference type="InterPro" id="IPR018314">
    <property type="entry name" value="RsmB/NOL1/NOP2-like_CS"/>
</dbReference>
<proteinExistence type="inferred from homology"/>
<evidence type="ECO:0000313" key="9">
    <source>
        <dbReference type="Proteomes" id="UP000229782"/>
    </source>
</evidence>
<dbReference type="PANTHER" id="PTHR22807:SF30">
    <property type="entry name" value="28S RRNA (CYTOSINE(4447)-C(5))-METHYLTRANSFERASE-RELATED"/>
    <property type="match status" value="1"/>
</dbReference>
<dbReference type="PROSITE" id="PS51686">
    <property type="entry name" value="SAM_MT_RSMB_NOP"/>
    <property type="match status" value="1"/>
</dbReference>
<keyword evidence="3 6" id="KW-0808">Transferase</keyword>
<dbReference type="InterPro" id="IPR023267">
    <property type="entry name" value="RCMT"/>
</dbReference>
<dbReference type="InterPro" id="IPR001678">
    <property type="entry name" value="MeTrfase_RsmB-F_NOP2_dom"/>
</dbReference>
<accession>A0A2H0N2L2</accession>
<feature type="binding site" evidence="6">
    <location>
        <position position="219"/>
    </location>
    <ligand>
        <name>S-adenosyl-L-methionine</name>
        <dbReference type="ChEBI" id="CHEBI:59789"/>
    </ligand>
</feature>
<evidence type="ECO:0000313" key="8">
    <source>
        <dbReference type="EMBL" id="PIR03157.1"/>
    </source>
</evidence>
<feature type="binding site" evidence="6">
    <location>
        <position position="163"/>
    </location>
    <ligand>
        <name>S-adenosyl-L-methionine</name>
        <dbReference type="ChEBI" id="CHEBI:59789"/>
    </ligand>
</feature>
<reference evidence="8 9" key="1">
    <citation type="submission" date="2017-09" db="EMBL/GenBank/DDBJ databases">
        <title>Depth-based differentiation of microbial function through sediment-hosted aquifers and enrichment of novel symbionts in the deep terrestrial subsurface.</title>
        <authorList>
            <person name="Probst A.J."/>
            <person name="Ladd B."/>
            <person name="Jarett J.K."/>
            <person name="Geller-Mcgrath D.E."/>
            <person name="Sieber C.M."/>
            <person name="Emerson J.B."/>
            <person name="Anantharaman K."/>
            <person name="Thomas B.C."/>
            <person name="Malmstrom R."/>
            <person name="Stieglmeier M."/>
            <person name="Klingl A."/>
            <person name="Woyke T."/>
            <person name="Ryan C.M."/>
            <person name="Banfield J.F."/>
        </authorList>
    </citation>
    <scope>NUCLEOTIDE SEQUENCE [LARGE SCALE GENOMIC DNA]</scope>
    <source>
        <strain evidence="8">CG11_big_fil_rev_8_21_14_0_20_43_7</strain>
    </source>
</reference>
<dbReference type="GO" id="GO:0008173">
    <property type="term" value="F:RNA methyltransferase activity"/>
    <property type="evidence" value="ECO:0007669"/>
    <property type="project" value="InterPro"/>
</dbReference>
<gene>
    <name evidence="8" type="ORF">COV60_01785</name>
</gene>